<proteinExistence type="predicted"/>
<accession>A0ABN6V922</accession>
<dbReference type="Proteomes" id="UP001317629">
    <property type="component" value="Chromosome"/>
</dbReference>
<feature type="domain" description="Putative DNA-binding" evidence="1">
    <location>
        <begin position="10"/>
        <end position="94"/>
    </location>
</feature>
<dbReference type="InterPro" id="IPR044922">
    <property type="entry name" value="DUF2063_N_sf"/>
</dbReference>
<reference evidence="2 3" key="1">
    <citation type="journal article" date="2023" name="Int. J. Syst. Evol. Microbiol.">
        <title>Methylocystis iwaonis sp. nov., a type II methane-oxidizing bacterium from surface soil of a rice paddy field in Japan, and emended description of the genus Methylocystis (ex Whittenbury et al. 1970) Bowman et al. 1993.</title>
        <authorList>
            <person name="Kaise H."/>
            <person name="Sawadogo J.B."/>
            <person name="Alam M.S."/>
            <person name="Ueno C."/>
            <person name="Dianou D."/>
            <person name="Shinjo R."/>
            <person name="Asakawa S."/>
        </authorList>
    </citation>
    <scope>NUCLEOTIDE SEQUENCE [LARGE SCALE GENOMIC DNA]</scope>
    <source>
        <strain evidence="2 3">SS37A-Re</strain>
    </source>
</reference>
<keyword evidence="3" id="KW-1185">Reference proteome</keyword>
<dbReference type="RefSeq" id="WP_281929660.1">
    <property type="nucleotide sequence ID" value="NZ_AP027142.1"/>
</dbReference>
<evidence type="ECO:0000259" key="1">
    <source>
        <dbReference type="Pfam" id="PF09836"/>
    </source>
</evidence>
<name>A0ABN6V922_9HYPH</name>
<sequence>MRSFDHAGPFAAALLDPDARPPQPLEAPDVARRFAIYRNNVFSSLIHALEAQFPVCRRLVGDDFFRGMAQEYIRRSPPASPVLSEYGVSFPDFVVAFDPALELPYLPDVARLEFDIARCGDAEDATPLTNHDLRALSGEEIVRSRLHLHPSLFLRSSSYPIVSIWLTNSFDAEVETLDASVAEDALIVRPYRNVEVHRLPAGGFHFMCALAEGHTLASAAPVAQAREPRFDLAACAGLLISSGAIVALKPLLPAADS</sequence>
<evidence type="ECO:0000313" key="2">
    <source>
        <dbReference type="EMBL" id="BDV32549.1"/>
    </source>
</evidence>
<protein>
    <submittedName>
        <fullName evidence="2">DUF2063 domain-containing protein</fullName>
    </submittedName>
</protein>
<dbReference type="EMBL" id="AP027142">
    <property type="protein sequence ID" value="BDV32549.1"/>
    <property type="molecule type" value="Genomic_DNA"/>
</dbReference>
<evidence type="ECO:0000313" key="3">
    <source>
        <dbReference type="Proteomes" id="UP001317629"/>
    </source>
</evidence>
<organism evidence="2 3">
    <name type="scientific">Methylocystis iwaonis</name>
    <dbReference type="NCBI Taxonomy" id="2885079"/>
    <lineage>
        <taxon>Bacteria</taxon>
        <taxon>Pseudomonadati</taxon>
        <taxon>Pseudomonadota</taxon>
        <taxon>Alphaproteobacteria</taxon>
        <taxon>Hyphomicrobiales</taxon>
        <taxon>Methylocystaceae</taxon>
        <taxon>Methylocystis</taxon>
    </lineage>
</organism>
<dbReference type="InterPro" id="IPR018640">
    <property type="entry name" value="DUF2063"/>
</dbReference>
<gene>
    <name evidence="2" type="ORF">SS37A_00780</name>
</gene>
<dbReference type="Gene3D" id="1.10.150.690">
    <property type="entry name" value="DUF2063"/>
    <property type="match status" value="1"/>
</dbReference>
<dbReference type="Pfam" id="PF09836">
    <property type="entry name" value="DUF2063"/>
    <property type="match status" value="1"/>
</dbReference>